<feature type="compositionally biased region" description="Basic and acidic residues" evidence="2">
    <location>
        <begin position="37"/>
        <end position="65"/>
    </location>
</feature>
<feature type="compositionally biased region" description="Basic and acidic residues" evidence="2">
    <location>
        <begin position="7"/>
        <end position="30"/>
    </location>
</feature>
<dbReference type="eggNOG" id="ENOG5033NEJ">
    <property type="taxonomic scope" value="Bacteria"/>
</dbReference>
<dbReference type="KEGG" id="pla:Plav_0904"/>
<organism evidence="3 4">
    <name type="scientific">Parvibaculum lavamentivorans (strain DS-1 / DSM 13023 / NCIMB 13966)</name>
    <dbReference type="NCBI Taxonomy" id="402881"/>
    <lineage>
        <taxon>Bacteria</taxon>
        <taxon>Pseudomonadati</taxon>
        <taxon>Pseudomonadota</taxon>
        <taxon>Alphaproteobacteria</taxon>
        <taxon>Hyphomicrobiales</taxon>
        <taxon>Parvibaculaceae</taxon>
        <taxon>Parvibaculum</taxon>
    </lineage>
</organism>
<name>A7HRJ4_PARL1</name>
<evidence type="ECO:0000256" key="2">
    <source>
        <dbReference type="SAM" id="MobiDB-lite"/>
    </source>
</evidence>
<evidence type="ECO:0000313" key="4">
    <source>
        <dbReference type="Proteomes" id="UP000006377"/>
    </source>
</evidence>
<proteinExistence type="predicted"/>
<dbReference type="AlphaFoldDB" id="A7HRJ4"/>
<evidence type="ECO:0000256" key="1">
    <source>
        <dbReference type="SAM" id="Coils"/>
    </source>
</evidence>
<feature type="coiled-coil region" evidence="1">
    <location>
        <begin position="171"/>
        <end position="198"/>
    </location>
</feature>
<feature type="region of interest" description="Disordered" evidence="2">
    <location>
        <begin position="1"/>
        <end position="92"/>
    </location>
</feature>
<dbReference type="EMBL" id="CP000774">
    <property type="protein sequence ID" value="ABS62527.1"/>
    <property type="molecule type" value="Genomic_DNA"/>
</dbReference>
<keyword evidence="4" id="KW-1185">Reference proteome</keyword>
<sequence>MARSKRLRLEDVSHRGDEADHAEDHEDEARALSTHLVGEEKQHERDDETEGAVRREFIALDRDEGGDGAAFRAGSVFGPDEQDGPAGQHHAHDEDHPFVARHLVSSFAVEKGSGEVEMTAYTKDGERAWHLDRRVPIAVIVTLLLQSAAALVWAGSANERLSTLEVRAVRIDEMVERTARLEERAKAASAALERIEARLAR</sequence>
<dbReference type="HOGENOM" id="CLU_1359312_0_0_5"/>
<keyword evidence="1" id="KW-0175">Coiled coil</keyword>
<reference evidence="3 4" key="1">
    <citation type="journal article" date="2011" name="Stand. Genomic Sci.">
        <title>Complete genome sequence of Parvibaculum lavamentivorans type strain (DS-1(T)).</title>
        <authorList>
            <person name="Schleheck D."/>
            <person name="Weiss M."/>
            <person name="Pitluck S."/>
            <person name="Bruce D."/>
            <person name="Land M.L."/>
            <person name="Han S."/>
            <person name="Saunders E."/>
            <person name="Tapia R."/>
            <person name="Detter C."/>
            <person name="Brettin T."/>
            <person name="Han J."/>
            <person name="Woyke T."/>
            <person name="Goodwin L."/>
            <person name="Pennacchio L."/>
            <person name="Nolan M."/>
            <person name="Cook A.M."/>
            <person name="Kjelleberg S."/>
            <person name="Thomas T."/>
        </authorList>
    </citation>
    <scope>NUCLEOTIDE SEQUENCE [LARGE SCALE GENOMIC DNA]</scope>
    <source>
        <strain evidence="4">DS-1 / DSM 13023 / NCIMB 13966</strain>
    </source>
</reference>
<dbReference type="STRING" id="402881.Plav_0904"/>
<dbReference type="Proteomes" id="UP000006377">
    <property type="component" value="Chromosome"/>
</dbReference>
<evidence type="ECO:0000313" key="3">
    <source>
        <dbReference type="EMBL" id="ABS62527.1"/>
    </source>
</evidence>
<gene>
    <name evidence="3" type="ordered locus">Plav_0904</name>
</gene>
<protein>
    <submittedName>
        <fullName evidence="3">Uncharacterized protein</fullName>
    </submittedName>
</protein>
<accession>A7HRJ4</accession>